<sequence>MIFKADEKAFFRTMKDAVGGEYEIFGKIRVTDIIVPKKGASAHAVKKAFNSIEDCYFDFVLCEKTNLAVVCVVQLQDKTHSVRSNEKDTLIPICENLGLPLVRFAITTDYSAGEIQEKLHKAIIKGPFLLVETDGRKEPRISSVDGMKF</sequence>
<name>A0A2W4S568_9GAMM</name>
<comment type="caution">
    <text evidence="2">The sequence shown here is derived from an EMBL/GenBank/DDBJ whole genome shotgun (WGS) entry which is preliminary data.</text>
</comment>
<reference evidence="2 3" key="1">
    <citation type="journal article" date="2018" name="Aquat. Microb. Ecol.">
        <title>Gammaproteobacterial methanotrophs dominate.</title>
        <authorList>
            <person name="Rissanen A.J."/>
            <person name="Saarenheimo J."/>
            <person name="Tiirola M."/>
            <person name="Peura S."/>
            <person name="Aalto S.L."/>
            <person name="Karvinen A."/>
            <person name="Nykanen H."/>
        </authorList>
    </citation>
    <scope>NUCLEOTIDE SEQUENCE [LARGE SCALE GENOMIC DNA]</scope>
    <source>
        <strain evidence="2">AMbin10</strain>
    </source>
</reference>
<dbReference type="AlphaFoldDB" id="A0A2W4S568"/>
<dbReference type="EMBL" id="QJPH01000589">
    <property type="protein sequence ID" value="PZN69064.1"/>
    <property type="molecule type" value="Genomic_DNA"/>
</dbReference>
<feature type="domain" description="DUF2726" evidence="1">
    <location>
        <begin position="2"/>
        <end position="121"/>
    </location>
</feature>
<gene>
    <name evidence="2" type="ORF">DM484_30485</name>
</gene>
<evidence type="ECO:0000259" key="1">
    <source>
        <dbReference type="Pfam" id="PF10881"/>
    </source>
</evidence>
<dbReference type="InterPro" id="IPR024402">
    <property type="entry name" value="DUF2726"/>
</dbReference>
<accession>A0A2W4S568</accession>
<dbReference type="Pfam" id="PF10881">
    <property type="entry name" value="DUF2726"/>
    <property type="match status" value="1"/>
</dbReference>
<evidence type="ECO:0000313" key="3">
    <source>
        <dbReference type="Proteomes" id="UP000249396"/>
    </source>
</evidence>
<organism evidence="2 3">
    <name type="scientific">Candidatus Methylumidiphilus alinenensis</name>
    <dbReference type="NCBI Taxonomy" id="2202197"/>
    <lineage>
        <taxon>Bacteria</taxon>
        <taxon>Pseudomonadati</taxon>
        <taxon>Pseudomonadota</taxon>
        <taxon>Gammaproteobacteria</taxon>
        <taxon>Methylococcales</taxon>
        <taxon>Candidatus Methylumidiphilus</taxon>
    </lineage>
</organism>
<evidence type="ECO:0000313" key="2">
    <source>
        <dbReference type="EMBL" id="PZN69064.1"/>
    </source>
</evidence>
<dbReference type="Proteomes" id="UP000249396">
    <property type="component" value="Unassembled WGS sequence"/>
</dbReference>
<proteinExistence type="predicted"/>
<protein>
    <recommendedName>
        <fullName evidence="1">DUF2726 domain-containing protein</fullName>
    </recommendedName>
</protein>